<keyword evidence="3" id="KW-0813">Transport</keyword>
<keyword evidence="1" id="KW-1133">Transmembrane helix</keyword>
<organism evidence="3 4">
    <name type="scientific">Parasedimentitalea psychrophila</name>
    <dbReference type="NCBI Taxonomy" id="2997337"/>
    <lineage>
        <taxon>Bacteria</taxon>
        <taxon>Pseudomonadati</taxon>
        <taxon>Pseudomonadota</taxon>
        <taxon>Alphaproteobacteria</taxon>
        <taxon>Rhodobacterales</taxon>
        <taxon>Paracoccaceae</taxon>
        <taxon>Parasedimentitalea</taxon>
    </lineage>
</organism>
<proteinExistence type="predicted"/>
<accession>A0A9Y2L2T4</accession>
<dbReference type="InterPro" id="IPR013099">
    <property type="entry name" value="K_chnl_dom"/>
</dbReference>
<feature type="transmembrane region" description="Helical" evidence="1">
    <location>
        <begin position="20"/>
        <end position="43"/>
    </location>
</feature>
<keyword evidence="3" id="KW-0407">Ion channel</keyword>
<evidence type="ECO:0000259" key="2">
    <source>
        <dbReference type="Pfam" id="PF07885"/>
    </source>
</evidence>
<evidence type="ECO:0000256" key="1">
    <source>
        <dbReference type="SAM" id="Phobius"/>
    </source>
</evidence>
<evidence type="ECO:0000313" key="3">
    <source>
        <dbReference type="EMBL" id="WIY27283.1"/>
    </source>
</evidence>
<keyword evidence="1" id="KW-0812">Transmembrane</keyword>
<dbReference type="SUPFAM" id="SSF81324">
    <property type="entry name" value="Voltage-gated potassium channels"/>
    <property type="match status" value="1"/>
</dbReference>
<protein>
    <submittedName>
        <fullName evidence="3">Potassium channel family protein</fullName>
    </submittedName>
</protein>
<keyword evidence="1" id="KW-0472">Membrane</keyword>
<feature type="transmembrane region" description="Helical" evidence="1">
    <location>
        <begin position="119"/>
        <end position="141"/>
    </location>
</feature>
<feature type="domain" description="Potassium channel" evidence="2">
    <location>
        <begin position="66"/>
        <end position="136"/>
    </location>
</feature>
<name>A0A9Y2L2T4_9RHOB</name>
<keyword evidence="3" id="KW-0406">Ion transport</keyword>
<evidence type="ECO:0000313" key="4">
    <source>
        <dbReference type="Proteomes" id="UP001238334"/>
    </source>
</evidence>
<dbReference type="Proteomes" id="UP001238334">
    <property type="component" value="Chromosome"/>
</dbReference>
<reference evidence="3 4" key="1">
    <citation type="submission" date="2023-06" db="EMBL/GenBank/DDBJ databases">
        <title>Parasedimentitalea psychrophila sp. nov., a psychrophilic bacterium isolated from deep-sea sediment.</title>
        <authorList>
            <person name="Li A."/>
        </authorList>
    </citation>
    <scope>NUCLEOTIDE SEQUENCE [LARGE SCALE GENOMIC DNA]</scope>
    <source>
        <strain evidence="3 4">QS115</strain>
    </source>
</reference>
<dbReference type="RefSeq" id="WP_270920027.1">
    <property type="nucleotide sequence ID" value="NZ_CP127247.1"/>
</dbReference>
<dbReference type="Gene3D" id="1.10.287.70">
    <property type="match status" value="1"/>
</dbReference>
<dbReference type="AlphaFoldDB" id="A0A9Y2L2T4"/>
<gene>
    <name evidence="3" type="ORF">QPJ95_10370</name>
</gene>
<dbReference type="Pfam" id="PF07885">
    <property type="entry name" value="Ion_trans_2"/>
    <property type="match status" value="1"/>
</dbReference>
<sequence length="158" mass="17281">MLLEVINPVFVGENPAIEKVGAAILLLWSTAYFILVVATIPFLTSHHFWPNPIRLATDATVSITQTIFAFAITYRIYGISGPSEELAPSTWDHLYFSAVTFSTLGYGDFRPDAAARGFAAFQSIVGNLHLGMIVGVAFFAAQPERSDNHRNDDTTGNK</sequence>
<keyword evidence="4" id="KW-1185">Reference proteome</keyword>
<dbReference type="KEGG" id="ppso:QPJ95_10370"/>
<dbReference type="EMBL" id="CP127247">
    <property type="protein sequence ID" value="WIY27283.1"/>
    <property type="molecule type" value="Genomic_DNA"/>
</dbReference>
<dbReference type="GO" id="GO:0034220">
    <property type="term" value="P:monoatomic ion transmembrane transport"/>
    <property type="evidence" value="ECO:0007669"/>
    <property type="project" value="UniProtKB-KW"/>
</dbReference>